<dbReference type="CDD" id="cd18623">
    <property type="entry name" value="GH32_ScrB-like"/>
    <property type="match status" value="1"/>
</dbReference>
<keyword evidence="3 5" id="KW-0378">Hydrolase</keyword>
<dbReference type="InterPro" id="IPR013148">
    <property type="entry name" value="Glyco_hydro_32_N"/>
</dbReference>
<dbReference type="GO" id="GO:0005975">
    <property type="term" value="P:carbohydrate metabolic process"/>
    <property type="evidence" value="ECO:0007669"/>
    <property type="project" value="InterPro"/>
</dbReference>
<dbReference type="Gene3D" id="2.115.10.20">
    <property type="entry name" value="Glycosyl hydrolase domain, family 43"/>
    <property type="match status" value="1"/>
</dbReference>
<feature type="domain" description="Glycosyl hydrolase family 32 N-terminal" evidence="6">
    <location>
        <begin position="31"/>
        <end position="361"/>
    </location>
</feature>
<evidence type="ECO:0000256" key="5">
    <source>
        <dbReference type="RuleBase" id="RU362110"/>
    </source>
</evidence>
<evidence type="ECO:0000313" key="8">
    <source>
        <dbReference type="EMBL" id="UQF78892.1"/>
    </source>
</evidence>
<dbReference type="GO" id="GO:0004564">
    <property type="term" value="F:beta-fructofuranosidase activity"/>
    <property type="evidence" value="ECO:0007669"/>
    <property type="project" value="UniProtKB-EC"/>
</dbReference>
<dbReference type="PANTHER" id="PTHR43101">
    <property type="entry name" value="BETA-FRUCTOSIDASE"/>
    <property type="match status" value="1"/>
</dbReference>
<evidence type="ECO:0000313" key="9">
    <source>
        <dbReference type="Proteomes" id="UP000830236"/>
    </source>
</evidence>
<evidence type="ECO:0000256" key="1">
    <source>
        <dbReference type="ARBA" id="ARBA00009902"/>
    </source>
</evidence>
<gene>
    <name evidence="8" type="ORF">M3I41_04530</name>
</gene>
<dbReference type="InterPro" id="IPR013320">
    <property type="entry name" value="ConA-like_dom_sf"/>
</dbReference>
<dbReference type="InterPro" id="IPR013189">
    <property type="entry name" value="Glyco_hydro_32_C"/>
</dbReference>
<evidence type="ECO:0000256" key="3">
    <source>
        <dbReference type="ARBA" id="ARBA00022801"/>
    </source>
</evidence>
<name>A0A9E7AKJ3_9ACTO</name>
<accession>A0A9E7AKJ3</accession>
<dbReference type="InterPro" id="IPR001362">
    <property type="entry name" value="Glyco_hydro_32"/>
</dbReference>
<dbReference type="PANTHER" id="PTHR43101:SF1">
    <property type="entry name" value="BETA-FRUCTOSIDASE"/>
    <property type="match status" value="1"/>
</dbReference>
<evidence type="ECO:0000259" key="6">
    <source>
        <dbReference type="Pfam" id="PF00251"/>
    </source>
</evidence>
<dbReference type="AlphaFoldDB" id="A0A9E7AKJ3"/>
<evidence type="ECO:0000259" key="7">
    <source>
        <dbReference type="Pfam" id="PF08244"/>
    </source>
</evidence>
<dbReference type="InterPro" id="IPR023296">
    <property type="entry name" value="Glyco_hydro_beta-prop_sf"/>
</dbReference>
<dbReference type="EC" id="3.2.1.26" evidence="2"/>
<dbReference type="InterPro" id="IPR051214">
    <property type="entry name" value="GH32_Enzymes"/>
</dbReference>
<dbReference type="Pfam" id="PF08244">
    <property type="entry name" value="Glyco_hydro_32C"/>
    <property type="match status" value="1"/>
</dbReference>
<dbReference type="SMART" id="SM00640">
    <property type="entry name" value="Glyco_32"/>
    <property type="match status" value="1"/>
</dbReference>
<organism evidence="8 9">
    <name type="scientific">Actinomyces graevenitzii</name>
    <dbReference type="NCBI Taxonomy" id="55565"/>
    <lineage>
        <taxon>Bacteria</taxon>
        <taxon>Bacillati</taxon>
        <taxon>Actinomycetota</taxon>
        <taxon>Actinomycetes</taxon>
        <taxon>Actinomycetales</taxon>
        <taxon>Actinomycetaceae</taxon>
        <taxon>Actinomyces</taxon>
    </lineage>
</organism>
<dbReference type="Proteomes" id="UP000830236">
    <property type="component" value="Chromosome"/>
</dbReference>
<dbReference type="EMBL" id="CP097095">
    <property type="protein sequence ID" value="UQF78892.1"/>
    <property type="molecule type" value="Genomic_DNA"/>
</dbReference>
<comment type="similarity">
    <text evidence="1 5">Belongs to the glycosyl hydrolase 32 family.</text>
</comment>
<proteinExistence type="inferred from homology"/>
<reference evidence="8" key="1">
    <citation type="submission" date="2022-05" db="EMBL/GenBank/DDBJ databases">
        <title>Using nanopore sequencing to obtain complete genomes from saliva samples.</title>
        <authorList>
            <person name="Baker J.L."/>
        </authorList>
    </citation>
    <scope>NUCLEOTIDE SEQUENCE</scope>
    <source>
        <strain evidence="8">JCVI-JB-Ag32</strain>
    </source>
</reference>
<sequence>MTTSDEDLLQSALAAQQRSTANADPDYPLVHLTAPVGRLNDPNGLLVDEDTYHAFFQYTPEHPRRLVYWGHATSNDLLHWTHHAPAIVPDSPYDRNGAYSGGAIILDADELSWVDPAVAHTYVLHYTGNLKDAVTGERDATQNAVVSDDLINFTKLADNPVVRRQPEGYTAHWRDPQVWRDAEGYRMLLGTQRKNETGAALLYRSEDLRHWQLEGELEIPGFSDTIATGYMWECPNLMRLRDEVDGQYYDVLIICPQGMKPGMEGFENVFPCIYLVGHLRGTRLEDTGGRFAEVDRGFEFYAPQVFAHRREQTPDGKALLMAWAGNAGEDEQPSIHSGNWVHTMSMVRELSLRGGKLIQRPLPVLEDVPNQRSTQAESAAWEESATTYDSALEGEAADQALASALNLDQTCAALANSRSWRLRATVNLSQEVLIRIGDENSHVDIILGRNYLEVDRSTSAYPHGGRRRISLSEQVKRSIELIHDRSITELFVDEGELAFTLRSFLPATACGFSVFVKETDAFGNTVLTDVSNQGENAVISSITYMKND</sequence>
<protein>
    <recommendedName>
        <fullName evidence="2">beta-fructofuranosidase</fullName>
        <ecNumber evidence="2">3.2.1.26</ecNumber>
    </recommendedName>
</protein>
<dbReference type="SUPFAM" id="SSF75005">
    <property type="entry name" value="Arabinanase/levansucrase/invertase"/>
    <property type="match status" value="1"/>
</dbReference>
<dbReference type="Pfam" id="PF00251">
    <property type="entry name" value="Glyco_hydro_32N"/>
    <property type="match status" value="1"/>
</dbReference>
<dbReference type="KEGG" id="agh:M3I41_04530"/>
<evidence type="ECO:0000256" key="4">
    <source>
        <dbReference type="ARBA" id="ARBA00023295"/>
    </source>
</evidence>
<feature type="domain" description="Glycosyl hydrolase family 32 C-terminal" evidence="7">
    <location>
        <begin position="406"/>
        <end position="519"/>
    </location>
</feature>
<dbReference type="Gene3D" id="2.60.120.560">
    <property type="entry name" value="Exo-inulinase, domain 1"/>
    <property type="match status" value="1"/>
</dbReference>
<keyword evidence="4 5" id="KW-0326">Glycosidase</keyword>
<dbReference type="SUPFAM" id="SSF49899">
    <property type="entry name" value="Concanavalin A-like lectins/glucanases"/>
    <property type="match status" value="1"/>
</dbReference>
<evidence type="ECO:0000256" key="2">
    <source>
        <dbReference type="ARBA" id="ARBA00012758"/>
    </source>
</evidence>